<name>A0A8S3SR04_MYTED</name>
<evidence type="ECO:0000313" key="2">
    <source>
        <dbReference type="EMBL" id="CAG2223396.1"/>
    </source>
</evidence>
<accession>A0A8S3SR04</accession>
<dbReference type="Proteomes" id="UP000683360">
    <property type="component" value="Unassembled WGS sequence"/>
</dbReference>
<proteinExistence type="predicted"/>
<reference evidence="2" key="1">
    <citation type="submission" date="2021-03" db="EMBL/GenBank/DDBJ databases">
        <authorList>
            <person name="Bekaert M."/>
        </authorList>
    </citation>
    <scope>NUCLEOTIDE SEQUENCE</scope>
</reference>
<organism evidence="2 3">
    <name type="scientific">Mytilus edulis</name>
    <name type="common">Blue mussel</name>
    <dbReference type="NCBI Taxonomy" id="6550"/>
    <lineage>
        <taxon>Eukaryota</taxon>
        <taxon>Metazoa</taxon>
        <taxon>Spiralia</taxon>
        <taxon>Lophotrochozoa</taxon>
        <taxon>Mollusca</taxon>
        <taxon>Bivalvia</taxon>
        <taxon>Autobranchia</taxon>
        <taxon>Pteriomorphia</taxon>
        <taxon>Mytilida</taxon>
        <taxon>Mytiloidea</taxon>
        <taxon>Mytilidae</taxon>
        <taxon>Mytilinae</taxon>
        <taxon>Mytilus</taxon>
    </lineage>
</organism>
<feature type="region of interest" description="Disordered" evidence="1">
    <location>
        <begin position="91"/>
        <end position="116"/>
    </location>
</feature>
<comment type="caution">
    <text evidence="2">The sequence shown here is derived from an EMBL/GenBank/DDBJ whole genome shotgun (WGS) entry which is preliminary data.</text>
</comment>
<evidence type="ECO:0000313" key="3">
    <source>
        <dbReference type="Proteomes" id="UP000683360"/>
    </source>
</evidence>
<dbReference type="AlphaFoldDB" id="A0A8S3SR04"/>
<evidence type="ECO:0000256" key="1">
    <source>
        <dbReference type="SAM" id="MobiDB-lite"/>
    </source>
</evidence>
<sequence>MSTVYNTNNGHILHQIVEISADLFNVTNTSLREKSIHHFLIHMTSCKRELLNSCAERLSIKTLNWDRINSSMSCHGSSLSCIKSQDTSVSGVGMEQDSEPVPVRTLPFTPGASQSGPSRYHIPLLGLHRYQRLLCLATKQAGDSTSWYPG</sequence>
<keyword evidence="3" id="KW-1185">Reference proteome</keyword>
<gene>
    <name evidence="2" type="ORF">MEDL_36693</name>
</gene>
<dbReference type="EMBL" id="CAJPWZ010001787">
    <property type="protein sequence ID" value="CAG2223396.1"/>
    <property type="molecule type" value="Genomic_DNA"/>
</dbReference>
<protein>
    <submittedName>
        <fullName evidence="2">Uncharacterized protein</fullName>
    </submittedName>
</protein>